<evidence type="ECO:0000256" key="4">
    <source>
        <dbReference type="SAM" id="MobiDB-lite"/>
    </source>
</evidence>
<keyword evidence="6" id="KW-0614">Plasmid</keyword>
<name>A0A235HH97_AZOBR</name>
<dbReference type="SUPFAM" id="SSF46785">
    <property type="entry name" value="Winged helix' DNA-binding domain"/>
    <property type="match status" value="1"/>
</dbReference>
<dbReference type="SMART" id="SM00895">
    <property type="entry name" value="FCD"/>
    <property type="match status" value="1"/>
</dbReference>
<dbReference type="Proteomes" id="UP000215367">
    <property type="component" value="Unassembled WGS sequence"/>
</dbReference>
<dbReference type="Gene3D" id="1.10.10.10">
    <property type="entry name" value="Winged helix-like DNA-binding domain superfamily/Winged helix DNA-binding domain"/>
    <property type="match status" value="1"/>
</dbReference>
<feature type="compositionally biased region" description="Low complexity" evidence="4">
    <location>
        <begin position="13"/>
        <end position="25"/>
    </location>
</feature>
<sequence length="237" mass="25910">MADSAGALAPQWDNGFAGSSSGGSNRAADRAYRFIREGILASRWPPGAHLREQELAELTGVSRTPVREALRRLSADGLLQLVPNLGAKVNAWTIQDLDEIFGLRATLESQVAGLAASRAEPHHLVELGALCDAMEAVVGDGDAVDFSRITPLNDRFHGLLIDIAGDRRLGQMIRQVVEMPLVLRTFARYSRRDLARSMNHHREIVEALTARDGEWASSVMRAHVRAGRAVFTVPKTE</sequence>
<dbReference type="PANTHER" id="PTHR43537">
    <property type="entry name" value="TRANSCRIPTIONAL REGULATOR, GNTR FAMILY"/>
    <property type="match status" value="1"/>
</dbReference>
<comment type="caution">
    <text evidence="6">The sequence shown here is derived from an EMBL/GenBank/DDBJ whole genome shotgun (WGS) entry which is preliminary data.</text>
</comment>
<evidence type="ECO:0000256" key="3">
    <source>
        <dbReference type="ARBA" id="ARBA00023163"/>
    </source>
</evidence>
<evidence type="ECO:0000313" key="6">
    <source>
        <dbReference type="EMBL" id="OYD84903.1"/>
    </source>
</evidence>
<keyword evidence="3" id="KW-0804">Transcription</keyword>
<evidence type="ECO:0000256" key="2">
    <source>
        <dbReference type="ARBA" id="ARBA00023125"/>
    </source>
</evidence>
<dbReference type="RefSeq" id="WP_094302780.1">
    <property type="nucleotide sequence ID" value="NZ_NOWT01000005.1"/>
</dbReference>
<reference evidence="6 7" key="1">
    <citation type="submission" date="2017-07" db="EMBL/GenBank/DDBJ databases">
        <title>Whole genome sequence of Azospirillum brasilense 2A1, a potential biofertilizer strain.</title>
        <authorList>
            <person name="Fontana C.A."/>
            <person name="Toffoli L.M."/>
            <person name="Salazar S.M."/>
            <person name="Puglisi E."/>
            <person name="Pedraza R."/>
            <person name="Bassi D."/>
            <person name="Cocconcelli P.S."/>
        </authorList>
    </citation>
    <scope>NUCLEOTIDE SEQUENCE [LARGE SCALE GENOMIC DNA]</scope>
    <source>
        <strain evidence="6 7">2A1</strain>
        <plasmid evidence="6">unnamed</plasmid>
    </source>
</reference>
<dbReference type="Pfam" id="PF00392">
    <property type="entry name" value="GntR"/>
    <property type="match status" value="1"/>
</dbReference>
<dbReference type="AlphaFoldDB" id="A0A235HH97"/>
<dbReference type="SMART" id="SM00345">
    <property type="entry name" value="HTH_GNTR"/>
    <property type="match status" value="1"/>
</dbReference>
<dbReference type="Pfam" id="PF07729">
    <property type="entry name" value="FCD"/>
    <property type="match status" value="1"/>
</dbReference>
<dbReference type="PRINTS" id="PR00035">
    <property type="entry name" value="HTHGNTR"/>
</dbReference>
<dbReference type="SUPFAM" id="SSF48008">
    <property type="entry name" value="GntR ligand-binding domain-like"/>
    <property type="match status" value="1"/>
</dbReference>
<gene>
    <name evidence="6" type="ORF">CHT98_08355</name>
</gene>
<dbReference type="GO" id="GO:0003700">
    <property type="term" value="F:DNA-binding transcription factor activity"/>
    <property type="evidence" value="ECO:0007669"/>
    <property type="project" value="InterPro"/>
</dbReference>
<evidence type="ECO:0000259" key="5">
    <source>
        <dbReference type="PROSITE" id="PS50949"/>
    </source>
</evidence>
<feature type="region of interest" description="Disordered" evidence="4">
    <location>
        <begin position="1"/>
        <end position="25"/>
    </location>
</feature>
<protein>
    <submittedName>
        <fullName evidence="6">GntR family transcriptional regulator</fullName>
    </submittedName>
</protein>
<keyword evidence="2" id="KW-0238">DNA-binding</keyword>
<dbReference type="InterPro" id="IPR000524">
    <property type="entry name" value="Tscrpt_reg_HTH_GntR"/>
</dbReference>
<dbReference type="InterPro" id="IPR036390">
    <property type="entry name" value="WH_DNA-bd_sf"/>
</dbReference>
<dbReference type="CDD" id="cd07377">
    <property type="entry name" value="WHTH_GntR"/>
    <property type="match status" value="1"/>
</dbReference>
<dbReference type="InterPro" id="IPR008920">
    <property type="entry name" value="TF_FadR/GntR_C"/>
</dbReference>
<proteinExistence type="predicted"/>
<keyword evidence="1" id="KW-0805">Transcription regulation</keyword>
<dbReference type="Gene3D" id="1.20.120.530">
    <property type="entry name" value="GntR ligand-binding domain-like"/>
    <property type="match status" value="1"/>
</dbReference>
<dbReference type="InterPro" id="IPR011711">
    <property type="entry name" value="GntR_C"/>
</dbReference>
<accession>A0A235HH97</accession>
<dbReference type="EMBL" id="NOWT01000005">
    <property type="protein sequence ID" value="OYD84903.1"/>
    <property type="molecule type" value="Genomic_DNA"/>
</dbReference>
<dbReference type="PROSITE" id="PS50949">
    <property type="entry name" value="HTH_GNTR"/>
    <property type="match status" value="1"/>
</dbReference>
<evidence type="ECO:0000256" key="1">
    <source>
        <dbReference type="ARBA" id="ARBA00023015"/>
    </source>
</evidence>
<dbReference type="PANTHER" id="PTHR43537:SF5">
    <property type="entry name" value="UXU OPERON TRANSCRIPTIONAL REGULATOR"/>
    <property type="match status" value="1"/>
</dbReference>
<organism evidence="6 7">
    <name type="scientific">Azospirillum brasilense</name>
    <dbReference type="NCBI Taxonomy" id="192"/>
    <lineage>
        <taxon>Bacteria</taxon>
        <taxon>Pseudomonadati</taxon>
        <taxon>Pseudomonadota</taxon>
        <taxon>Alphaproteobacteria</taxon>
        <taxon>Rhodospirillales</taxon>
        <taxon>Azospirillaceae</taxon>
        <taxon>Azospirillum</taxon>
    </lineage>
</organism>
<dbReference type="InterPro" id="IPR036388">
    <property type="entry name" value="WH-like_DNA-bd_sf"/>
</dbReference>
<dbReference type="GO" id="GO:0003677">
    <property type="term" value="F:DNA binding"/>
    <property type="evidence" value="ECO:0007669"/>
    <property type="project" value="UniProtKB-KW"/>
</dbReference>
<geneLocation type="plasmid" evidence="6">
    <name>unnamed</name>
</geneLocation>
<feature type="domain" description="HTH gntR-type" evidence="5">
    <location>
        <begin position="25"/>
        <end position="92"/>
    </location>
</feature>
<evidence type="ECO:0000313" key="7">
    <source>
        <dbReference type="Proteomes" id="UP000215367"/>
    </source>
</evidence>